<dbReference type="PANTHER" id="PTHR30336">
    <property type="entry name" value="INNER MEMBRANE PROTEIN, PROBABLE PERMEASE"/>
    <property type="match status" value="1"/>
</dbReference>
<dbReference type="InterPro" id="IPR051599">
    <property type="entry name" value="Cell_Envelope_Assoc"/>
</dbReference>
<dbReference type="RefSeq" id="WP_261895791.1">
    <property type="nucleotide sequence ID" value="NZ_AP024895.1"/>
</dbReference>
<dbReference type="EMBL" id="CP138203">
    <property type="protein sequence ID" value="WPC72254.1"/>
    <property type="molecule type" value="Genomic_DNA"/>
</dbReference>
<name>A0ABZ0Q750_9VIBR</name>
<dbReference type="Proteomes" id="UP001304071">
    <property type="component" value="Chromosome 1"/>
</dbReference>
<proteinExistence type="predicted"/>
<dbReference type="InterPro" id="IPR003848">
    <property type="entry name" value="DUF218"/>
</dbReference>
<dbReference type="InterPro" id="IPR014729">
    <property type="entry name" value="Rossmann-like_a/b/a_fold"/>
</dbReference>
<dbReference type="Pfam" id="PF02698">
    <property type="entry name" value="DUF218"/>
    <property type="match status" value="1"/>
</dbReference>
<dbReference type="Gene3D" id="3.40.50.620">
    <property type="entry name" value="HUPs"/>
    <property type="match status" value="1"/>
</dbReference>
<gene>
    <name evidence="2" type="ORF">R8Z52_08885</name>
</gene>
<evidence type="ECO:0000313" key="3">
    <source>
        <dbReference type="Proteomes" id="UP001304071"/>
    </source>
</evidence>
<sequence>MSKHLYQHLETLWHYMQLDHDLQPADVIIAMGSNDLRVAEHAAALFKQGLAPLIVFSGGYGRLTRGVYDKPEAERFATVAKDAGVPEECMLLESTSQNSGENVQFSARLLAEHNVHPQRVILVHKPYKERRAYATFMKQWPEAVQSLQVTSCATDFFEYLTEEMTMDLVIEQLLGDFERIENYPAQGFQISQPVPIEVHQAYEALKPIFG</sequence>
<feature type="domain" description="DUF218" evidence="1">
    <location>
        <begin position="26"/>
        <end position="156"/>
    </location>
</feature>
<reference evidence="2 3" key="1">
    <citation type="submission" date="2023-11" db="EMBL/GenBank/DDBJ databases">
        <title>Plant-associative lifestyle of Vibrio porteresiae and its evolutionary dynamics.</title>
        <authorList>
            <person name="Rameshkumar N."/>
            <person name="Kirti K."/>
        </authorList>
    </citation>
    <scope>NUCLEOTIDE SEQUENCE [LARGE SCALE GENOMIC DNA]</scope>
    <source>
        <strain evidence="2 3">MSSRF30</strain>
    </source>
</reference>
<dbReference type="CDD" id="cd06259">
    <property type="entry name" value="YdcF-like"/>
    <property type="match status" value="1"/>
</dbReference>
<evidence type="ECO:0000259" key="1">
    <source>
        <dbReference type="Pfam" id="PF02698"/>
    </source>
</evidence>
<organism evidence="2 3">
    <name type="scientific">Vibrio porteresiae DSM 19223</name>
    <dbReference type="NCBI Taxonomy" id="1123496"/>
    <lineage>
        <taxon>Bacteria</taxon>
        <taxon>Pseudomonadati</taxon>
        <taxon>Pseudomonadota</taxon>
        <taxon>Gammaproteobacteria</taxon>
        <taxon>Vibrionales</taxon>
        <taxon>Vibrionaceae</taxon>
        <taxon>Vibrio</taxon>
    </lineage>
</organism>
<protein>
    <submittedName>
        <fullName evidence="2">YdcF family protein</fullName>
    </submittedName>
</protein>
<evidence type="ECO:0000313" key="2">
    <source>
        <dbReference type="EMBL" id="WPC72254.1"/>
    </source>
</evidence>
<dbReference type="PANTHER" id="PTHR30336:SF20">
    <property type="entry name" value="DUF218 DOMAIN-CONTAINING PROTEIN"/>
    <property type="match status" value="1"/>
</dbReference>
<keyword evidence="3" id="KW-1185">Reference proteome</keyword>
<accession>A0ABZ0Q750</accession>